<reference evidence="6 7" key="1">
    <citation type="submission" date="2016-04" db="EMBL/GenBank/DDBJ databases">
        <title>Complete genome sequence of Dokdonella koreensis DS-123T.</title>
        <authorList>
            <person name="Kim J.F."/>
            <person name="Lee H."/>
            <person name="Kwak M.-J."/>
        </authorList>
    </citation>
    <scope>NUCLEOTIDE SEQUENCE [LARGE SCALE GENOMIC DNA]</scope>
    <source>
        <strain evidence="6 7">DS-123</strain>
    </source>
</reference>
<dbReference type="PANTHER" id="PTHR30126:SF5">
    <property type="entry name" value="HTH-TYPE TRANSCRIPTIONAL ACTIVATOR CMPR"/>
    <property type="match status" value="1"/>
</dbReference>
<evidence type="ECO:0000259" key="5">
    <source>
        <dbReference type="PROSITE" id="PS50931"/>
    </source>
</evidence>
<keyword evidence="4" id="KW-0804">Transcription</keyword>
<comment type="similarity">
    <text evidence="1">Belongs to the LysR transcriptional regulatory family.</text>
</comment>
<dbReference type="Proteomes" id="UP000076830">
    <property type="component" value="Chromosome"/>
</dbReference>
<dbReference type="EMBL" id="CP015249">
    <property type="protein sequence ID" value="ANB18495.1"/>
    <property type="molecule type" value="Genomic_DNA"/>
</dbReference>
<gene>
    <name evidence="6" type="ORF">I596_2490</name>
</gene>
<dbReference type="OrthoDB" id="8437302at2"/>
<dbReference type="Gene3D" id="1.10.10.10">
    <property type="entry name" value="Winged helix-like DNA-binding domain superfamily/Winged helix DNA-binding domain"/>
    <property type="match status" value="1"/>
</dbReference>
<keyword evidence="2" id="KW-0805">Transcription regulation</keyword>
<proteinExistence type="inferred from homology"/>
<dbReference type="PROSITE" id="PS50931">
    <property type="entry name" value="HTH_LYSR"/>
    <property type="match status" value="1"/>
</dbReference>
<dbReference type="KEGG" id="dko:I596_2490"/>
<sequence>MLHLTLRQLQVFLEAARLLNFARAAEALHLTQPAVSMQIRQLEGAVGVDLFERVGRRLALTEAGQVLRHHAARVLGEIADAEQSLQNLTGLRSGLVTVGLVSTAKYFAPRLLAVFAEQHPGIDVRFSVGNRDTLVRLLEDNEIDLAVMGRPPEKLDALAEPMAENPHVLVAARDHPLAGARSIDMHELRHETFLSREPGSGTQGVMENVFRQHLFTPARTILMGSNETVKQAVMAGMGVSLLSLHTLALERRAGEVAILDVVGTPVLRTWHVVHMRAKQLAPAARAFRQFLLENTSDYLREAFPLPASPTKVPSARARRRAPARGR</sequence>
<protein>
    <submittedName>
        <fullName evidence="6">Transcriptional regulator, LysR family</fullName>
    </submittedName>
</protein>
<dbReference type="CDD" id="cd08419">
    <property type="entry name" value="PBP2_CbbR_RubisCO_like"/>
    <property type="match status" value="1"/>
</dbReference>
<evidence type="ECO:0000256" key="1">
    <source>
        <dbReference type="ARBA" id="ARBA00009437"/>
    </source>
</evidence>
<dbReference type="Gene3D" id="3.40.190.290">
    <property type="match status" value="1"/>
</dbReference>
<organism evidence="6 7">
    <name type="scientific">Dokdonella koreensis DS-123</name>
    <dbReference type="NCBI Taxonomy" id="1300342"/>
    <lineage>
        <taxon>Bacteria</taxon>
        <taxon>Pseudomonadati</taxon>
        <taxon>Pseudomonadota</taxon>
        <taxon>Gammaproteobacteria</taxon>
        <taxon>Lysobacterales</taxon>
        <taxon>Rhodanobacteraceae</taxon>
        <taxon>Dokdonella</taxon>
    </lineage>
</organism>
<dbReference type="PANTHER" id="PTHR30126">
    <property type="entry name" value="HTH-TYPE TRANSCRIPTIONAL REGULATOR"/>
    <property type="match status" value="1"/>
</dbReference>
<accession>A0A160DVC8</accession>
<dbReference type="Pfam" id="PF03466">
    <property type="entry name" value="LysR_substrate"/>
    <property type="match status" value="1"/>
</dbReference>
<dbReference type="FunFam" id="1.10.10.10:FF:000001">
    <property type="entry name" value="LysR family transcriptional regulator"/>
    <property type="match status" value="1"/>
</dbReference>
<feature type="domain" description="HTH lysR-type" evidence="5">
    <location>
        <begin position="4"/>
        <end position="61"/>
    </location>
</feature>
<dbReference type="InterPro" id="IPR036390">
    <property type="entry name" value="WH_DNA-bd_sf"/>
</dbReference>
<dbReference type="PRINTS" id="PR00039">
    <property type="entry name" value="HTHLYSR"/>
</dbReference>
<dbReference type="InterPro" id="IPR036388">
    <property type="entry name" value="WH-like_DNA-bd_sf"/>
</dbReference>
<keyword evidence="7" id="KW-1185">Reference proteome</keyword>
<keyword evidence="3" id="KW-0238">DNA-binding</keyword>
<dbReference type="RefSeq" id="WP_083965791.1">
    <property type="nucleotide sequence ID" value="NZ_CP015249.1"/>
</dbReference>
<evidence type="ECO:0000256" key="2">
    <source>
        <dbReference type="ARBA" id="ARBA00023015"/>
    </source>
</evidence>
<evidence type="ECO:0000313" key="6">
    <source>
        <dbReference type="EMBL" id="ANB18495.1"/>
    </source>
</evidence>
<dbReference type="SUPFAM" id="SSF53850">
    <property type="entry name" value="Periplasmic binding protein-like II"/>
    <property type="match status" value="1"/>
</dbReference>
<dbReference type="GO" id="GO:0000976">
    <property type="term" value="F:transcription cis-regulatory region binding"/>
    <property type="evidence" value="ECO:0007669"/>
    <property type="project" value="TreeGrafter"/>
</dbReference>
<dbReference type="GO" id="GO:0003700">
    <property type="term" value="F:DNA-binding transcription factor activity"/>
    <property type="evidence" value="ECO:0007669"/>
    <property type="project" value="InterPro"/>
</dbReference>
<evidence type="ECO:0000256" key="3">
    <source>
        <dbReference type="ARBA" id="ARBA00023125"/>
    </source>
</evidence>
<name>A0A160DVC8_9GAMM</name>
<dbReference type="PATRIC" id="fig|1300342.3.peg.2428"/>
<dbReference type="Pfam" id="PF00126">
    <property type="entry name" value="HTH_1"/>
    <property type="match status" value="1"/>
</dbReference>
<dbReference type="STRING" id="1300342.I596_2490"/>
<dbReference type="InterPro" id="IPR000847">
    <property type="entry name" value="LysR_HTH_N"/>
</dbReference>
<dbReference type="InterPro" id="IPR005119">
    <property type="entry name" value="LysR_subst-bd"/>
</dbReference>
<dbReference type="AlphaFoldDB" id="A0A160DVC8"/>
<evidence type="ECO:0000256" key="4">
    <source>
        <dbReference type="ARBA" id="ARBA00023163"/>
    </source>
</evidence>
<evidence type="ECO:0000313" key="7">
    <source>
        <dbReference type="Proteomes" id="UP000076830"/>
    </source>
</evidence>
<dbReference type="SUPFAM" id="SSF46785">
    <property type="entry name" value="Winged helix' DNA-binding domain"/>
    <property type="match status" value="1"/>
</dbReference>